<proteinExistence type="predicted"/>
<gene>
    <name evidence="2" type="ORF">QYF62_16845</name>
</gene>
<dbReference type="Proteomes" id="UP001172702">
    <property type="component" value="Unassembled WGS sequence"/>
</dbReference>
<dbReference type="RefSeq" id="WP_301163163.1">
    <property type="nucleotide sequence ID" value="NZ_JAUHTB010000034.1"/>
</dbReference>
<reference evidence="2 3" key="1">
    <citation type="submission" date="2023-07" db="EMBL/GenBank/DDBJ databases">
        <title>Strategy for survival of the halotoleranting strain Dietzia MX2 from the Yakshinskoe mineral salts deposit.</title>
        <authorList>
            <person name="Kharitonova M.A."/>
            <person name="Kupriyanova-Ashina F.G."/>
            <person name="Shakirov T.R."/>
            <person name="Vafina M.S."/>
            <person name="Ilinskaya O.N."/>
        </authorList>
    </citation>
    <scope>NUCLEOTIDE SEQUENCE [LARGE SCALE GENOMIC DNA]</scope>
    <source>
        <strain evidence="2 3">MX2</strain>
    </source>
</reference>
<feature type="region of interest" description="Disordered" evidence="1">
    <location>
        <begin position="1"/>
        <end position="21"/>
    </location>
</feature>
<dbReference type="InterPro" id="IPR002052">
    <property type="entry name" value="DNA_methylase_N6_adenine_CS"/>
</dbReference>
<dbReference type="EMBL" id="JAUHTB010000034">
    <property type="protein sequence ID" value="MDN4507707.1"/>
    <property type="molecule type" value="Genomic_DNA"/>
</dbReference>
<name>A0ABT8H650_9ACTN</name>
<keyword evidence="2" id="KW-0808">Transferase</keyword>
<organism evidence="2 3">
    <name type="scientific">Dietzia maris</name>
    <dbReference type="NCBI Taxonomy" id="37915"/>
    <lineage>
        <taxon>Bacteria</taxon>
        <taxon>Bacillati</taxon>
        <taxon>Actinomycetota</taxon>
        <taxon>Actinomycetes</taxon>
        <taxon>Mycobacteriales</taxon>
        <taxon>Dietziaceae</taxon>
        <taxon>Dietzia</taxon>
    </lineage>
</organism>
<protein>
    <submittedName>
        <fullName evidence="2">Adenine-specific methyltransferase EcoRI family protein</fullName>
    </submittedName>
</protein>
<dbReference type="PROSITE" id="PS00092">
    <property type="entry name" value="N6_MTASE"/>
    <property type="match status" value="1"/>
</dbReference>
<keyword evidence="2" id="KW-0489">Methyltransferase</keyword>
<dbReference type="GO" id="GO:0032259">
    <property type="term" value="P:methylation"/>
    <property type="evidence" value="ECO:0007669"/>
    <property type="project" value="UniProtKB-KW"/>
</dbReference>
<comment type="caution">
    <text evidence="2">The sequence shown here is derived from an EMBL/GenBank/DDBJ whole genome shotgun (WGS) entry which is preliminary data.</text>
</comment>
<evidence type="ECO:0000313" key="3">
    <source>
        <dbReference type="Proteomes" id="UP001172702"/>
    </source>
</evidence>
<accession>A0ABT8H650</accession>
<keyword evidence="3" id="KW-1185">Reference proteome</keyword>
<dbReference type="GO" id="GO:0008168">
    <property type="term" value="F:methyltransferase activity"/>
    <property type="evidence" value="ECO:0007669"/>
    <property type="project" value="UniProtKB-KW"/>
</dbReference>
<dbReference type="Pfam" id="PF13651">
    <property type="entry name" value="EcoRI_methylase"/>
    <property type="match status" value="1"/>
</dbReference>
<sequence length="372" mass="42809">MQSEIRRRNSKLTRAGNSDFQDAKRAKKDEFYTQLADIEAELQHHARFFRNKVVYLNCDDPRVSNFFRYFSTNFEELGLKKLLATCYKGTGSDSFGRIESGRPVWVEYTGDASNNGTTDPAETDLQELSGNGDFRSPESIALLEQADVVVTNPPFSLFREYVSQLIEHKKKFLILGNMNALTYKEIFPLFQNNQMWYGPSIRSGDREFRVPNDYPLTAAGSRTDSQGNKYVRVKGVRWFTNLDYEDRHKDLDLTQRFDPDKYPRYANFDAIEVGKTADIPADYAGLMGVPITFIDKYNPDQFEIIGSSKTLGRRMSEIAQKGTYQEGGPRFYLPVGQGQYRRMYDRIVVRNRRLVEDRPKQGGSQDVISLSR</sequence>
<evidence type="ECO:0000256" key="1">
    <source>
        <dbReference type="SAM" id="MobiDB-lite"/>
    </source>
</evidence>
<dbReference type="InterPro" id="IPR025247">
    <property type="entry name" value="EcoRI-like_methylase"/>
</dbReference>
<evidence type="ECO:0000313" key="2">
    <source>
        <dbReference type="EMBL" id="MDN4507707.1"/>
    </source>
</evidence>